<protein>
    <submittedName>
        <fullName evidence="2">Uncharacterized protein</fullName>
    </submittedName>
</protein>
<feature type="coiled-coil region" evidence="1">
    <location>
        <begin position="88"/>
        <end position="150"/>
    </location>
</feature>
<dbReference type="EMBL" id="JALJAT010000002">
    <property type="protein sequence ID" value="KAK4472569.1"/>
    <property type="molecule type" value="Genomic_DNA"/>
</dbReference>
<evidence type="ECO:0000313" key="2">
    <source>
        <dbReference type="EMBL" id="KAK4472569.1"/>
    </source>
</evidence>
<keyword evidence="3" id="KW-1185">Reference proteome</keyword>
<reference evidence="2" key="2">
    <citation type="journal article" date="2023" name="Infect Dis Poverty">
        <title>Chromosome-scale genome of the human blood fluke Schistosoma mekongi and its implications for public health.</title>
        <authorList>
            <person name="Zhou M."/>
            <person name="Xu L."/>
            <person name="Xu D."/>
            <person name="Chen W."/>
            <person name="Khan J."/>
            <person name="Hu Y."/>
            <person name="Huang H."/>
            <person name="Wei H."/>
            <person name="Zhang Y."/>
            <person name="Chusongsang P."/>
            <person name="Tanasarnprasert K."/>
            <person name="Hu X."/>
            <person name="Limpanont Y."/>
            <person name="Lv Z."/>
        </authorList>
    </citation>
    <scope>NUCLEOTIDE SEQUENCE</scope>
    <source>
        <strain evidence="2">LV_2022a</strain>
    </source>
</reference>
<sequence length="425" mass="48472">MTTNATNALQLGLVLPDERLILADYEKQASENTISQMKKQIYESKLKCEKISLNSESHELSTSDKNVENMTNFQKKVNGICQTNAPNNVKQSNAIIKLQQRLENLEMIMFKVSEEKSNLRSQNVQLTDLLQRLTEQNHRLTEELDSHIMESTRFTKPENCLFQSSTENIAEFKHDSYCQYSNEQVKMNHDNEDNGNNVNVLDKGKFAPDYHEVENFKREKQANRSCGTNEILNLPNRTLVTTSPTQPNKTNTLLYHPENSFKSNTTRTCSSVIDSSTLLACESNETSDGFFSQETKGNKNYNNFSKSNTGDKYLKNEQDFKSDTKLLDQLISSIHNVNARITVNNYKTFLNFDYQTNKDNTPKRGAQYGDKMDVIKSVSIPPAVELTSHNNSNNKIINLTSEICRKSVETDNKITIYPVDILHAT</sequence>
<evidence type="ECO:0000313" key="3">
    <source>
        <dbReference type="Proteomes" id="UP001292079"/>
    </source>
</evidence>
<gene>
    <name evidence="2" type="ORF">MN116_003809</name>
</gene>
<proteinExistence type="predicted"/>
<comment type="caution">
    <text evidence="2">The sequence shown here is derived from an EMBL/GenBank/DDBJ whole genome shotgun (WGS) entry which is preliminary data.</text>
</comment>
<accession>A0AAE2D622</accession>
<evidence type="ECO:0000256" key="1">
    <source>
        <dbReference type="SAM" id="Coils"/>
    </source>
</evidence>
<dbReference type="Proteomes" id="UP001292079">
    <property type="component" value="Unassembled WGS sequence"/>
</dbReference>
<dbReference type="AlphaFoldDB" id="A0AAE2D622"/>
<reference evidence="2" key="1">
    <citation type="submission" date="2022-04" db="EMBL/GenBank/DDBJ databases">
        <authorList>
            <person name="Xu L."/>
            <person name="Lv Z."/>
        </authorList>
    </citation>
    <scope>NUCLEOTIDE SEQUENCE</scope>
    <source>
        <strain evidence="2">LV_2022a</strain>
    </source>
</reference>
<keyword evidence="1" id="KW-0175">Coiled coil</keyword>
<name>A0AAE2D622_SCHME</name>
<organism evidence="2 3">
    <name type="scientific">Schistosoma mekongi</name>
    <name type="common">Parasitic worm</name>
    <dbReference type="NCBI Taxonomy" id="38744"/>
    <lineage>
        <taxon>Eukaryota</taxon>
        <taxon>Metazoa</taxon>
        <taxon>Spiralia</taxon>
        <taxon>Lophotrochozoa</taxon>
        <taxon>Platyhelminthes</taxon>
        <taxon>Trematoda</taxon>
        <taxon>Digenea</taxon>
        <taxon>Strigeidida</taxon>
        <taxon>Schistosomatoidea</taxon>
        <taxon>Schistosomatidae</taxon>
        <taxon>Schistosoma</taxon>
    </lineage>
</organism>